<evidence type="ECO:0000256" key="1">
    <source>
        <dbReference type="SAM" id="MobiDB-lite"/>
    </source>
</evidence>
<sequence>MSIQDPKTKAGQQQHQASQHTPDFIKGSQQQKEEAFSQGAGNNSGNQQFNTSGHESGQPKGYKEKNPNQPQQPGQEQPKVTNQENDITNTDQQNRVDEEPVDERSANPGIYSGGGDDDDDDDDKKDKDPEIDMPIPDPEPTEKKLPTMKGE</sequence>
<gene>
    <name evidence="2" type="ORF">P0Y53_13370</name>
</gene>
<name>A0AAJ5WMR5_9BACT</name>
<evidence type="ECO:0000313" key="2">
    <source>
        <dbReference type="EMBL" id="WEK33475.1"/>
    </source>
</evidence>
<feature type="compositionally biased region" description="Basic and acidic residues" evidence="1">
    <location>
        <begin position="140"/>
        <end position="151"/>
    </location>
</feature>
<feature type="compositionally biased region" description="Low complexity" evidence="1">
    <location>
        <begin position="67"/>
        <end position="79"/>
    </location>
</feature>
<feature type="region of interest" description="Disordered" evidence="1">
    <location>
        <begin position="1"/>
        <end position="151"/>
    </location>
</feature>
<accession>A0AAJ5WMR5</accession>
<evidence type="ECO:0000313" key="3">
    <source>
        <dbReference type="Proteomes" id="UP001220610"/>
    </source>
</evidence>
<feature type="compositionally biased region" description="Polar residues" evidence="1">
    <location>
        <begin position="1"/>
        <end position="21"/>
    </location>
</feature>
<dbReference type="EMBL" id="CP119311">
    <property type="protein sequence ID" value="WEK33475.1"/>
    <property type="molecule type" value="Genomic_DNA"/>
</dbReference>
<organism evidence="2 3">
    <name type="scientific">Candidatus Pseudobacter hemicellulosilyticus</name>
    <dbReference type="NCBI Taxonomy" id="3121375"/>
    <lineage>
        <taxon>Bacteria</taxon>
        <taxon>Pseudomonadati</taxon>
        <taxon>Bacteroidota</taxon>
        <taxon>Chitinophagia</taxon>
        <taxon>Chitinophagales</taxon>
        <taxon>Chitinophagaceae</taxon>
        <taxon>Pseudobacter</taxon>
    </lineage>
</organism>
<proteinExistence type="predicted"/>
<dbReference type="AlphaFoldDB" id="A0AAJ5WMR5"/>
<feature type="compositionally biased region" description="Polar residues" evidence="1">
    <location>
        <begin position="39"/>
        <end position="55"/>
    </location>
</feature>
<dbReference type="Proteomes" id="UP001220610">
    <property type="component" value="Chromosome"/>
</dbReference>
<feature type="compositionally biased region" description="Basic and acidic residues" evidence="1">
    <location>
        <begin position="94"/>
        <end position="105"/>
    </location>
</feature>
<reference evidence="2" key="1">
    <citation type="submission" date="2023-03" db="EMBL/GenBank/DDBJ databases">
        <title>Andean soil-derived lignocellulolytic bacterial consortium as a source of novel taxa and putative plastic-active enzymes.</title>
        <authorList>
            <person name="Diaz-Garcia L."/>
            <person name="Chuvochina M."/>
            <person name="Feuerriegel G."/>
            <person name="Bunk B."/>
            <person name="Sproer C."/>
            <person name="Streit W.R."/>
            <person name="Rodriguez L.M."/>
            <person name="Overmann J."/>
            <person name="Jimenez D.J."/>
        </authorList>
    </citation>
    <scope>NUCLEOTIDE SEQUENCE</scope>
    <source>
        <strain evidence="2">MAG 7</strain>
    </source>
</reference>
<protein>
    <submittedName>
        <fullName evidence="2">Uncharacterized protein</fullName>
    </submittedName>
</protein>
<feature type="compositionally biased region" description="Polar residues" evidence="1">
    <location>
        <begin position="80"/>
        <end position="93"/>
    </location>
</feature>